<organism evidence="2">
    <name type="scientific">Grammatophora oceanica</name>
    <dbReference type="NCBI Taxonomy" id="210454"/>
    <lineage>
        <taxon>Eukaryota</taxon>
        <taxon>Sar</taxon>
        <taxon>Stramenopiles</taxon>
        <taxon>Ochrophyta</taxon>
        <taxon>Bacillariophyta</taxon>
        <taxon>Fragilariophyceae</taxon>
        <taxon>Fragilariophycidae</taxon>
        <taxon>Rhabdonematales</taxon>
        <taxon>Grammatophoraceae</taxon>
        <taxon>Grammatophora</taxon>
    </lineage>
</organism>
<evidence type="ECO:0000313" key="2">
    <source>
        <dbReference type="EMBL" id="CAD9300214.1"/>
    </source>
</evidence>
<gene>
    <name evidence="2" type="ORF">GOCE00092_LOCUS21311</name>
</gene>
<proteinExistence type="predicted"/>
<sequence>MSVNDGAGCTDTGLLAPSPTSYDMRVIPPPESGVNEGLAVISTLKDKLIKSKEDLMAFRDKHKSIRYIQADRIEVFVQASEKPSTAFDTLLLNQQDKNTLIDYAISQARKDERIASADLKFDNFSLLVTWESCQEQAAHLDLLLPNWQFGLVVTDGAPGTLYWDTGKPSKERNLQNLRDLSLPDEVTKKLEGMPEALTLVEDFGALLGDYGSPRMAGNRALQAGTLMSLPGGVIHAGPPAHGFRVVLFFSASPKDQISDQIVAYHPDTQYTRPGLWGEIISYVWDVLGKSSEGRKAVLRLFADMINRSKHKFRQVYAHFPKGHLNQFAQAVELENFPRGMSLTRYIEFCAKNKDMSAAAPHWKLCSKGVITLDMGDGLIKRGLVYRHQGHGPMKSHGGIGIWFLEEGNWVGFNEQEDEGLYRLDNRNEKLMETKSKRVLARLVDAPSLKSTRRSKRLRESSE</sequence>
<dbReference type="EMBL" id="HBGK01040829">
    <property type="protein sequence ID" value="CAD9300214.1"/>
    <property type="molecule type" value="Transcribed_RNA"/>
</dbReference>
<accession>A0A7S1VHK1</accession>
<protein>
    <submittedName>
        <fullName evidence="2">Uncharacterized protein</fullName>
    </submittedName>
</protein>
<name>A0A7S1VHK1_9STRA</name>
<reference evidence="2" key="1">
    <citation type="submission" date="2021-01" db="EMBL/GenBank/DDBJ databases">
        <authorList>
            <person name="Corre E."/>
            <person name="Pelletier E."/>
            <person name="Niang G."/>
            <person name="Scheremetjew M."/>
            <person name="Finn R."/>
            <person name="Kale V."/>
            <person name="Holt S."/>
            <person name="Cochrane G."/>
            <person name="Meng A."/>
            <person name="Brown T."/>
            <person name="Cohen L."/>
        </authorList>
    </citation>
    <scope>NUCLEOTIDE SEQUENCE</scope>
    <source>
        <strain evidence="2">CCMP 410</strain>
    </source>
</reference>
<feature type="region of interest" description="Disordered" evidence="1">
    <location>
        <begin position="1"/>
        <end position="25"/>
    </location>
</feature>
<dbReference type="AlphaFoldDB" id="A0A7S1VHK1"/>
<evidence type="ECO:0000256" key="1">
    <source>
        <dbReference type="SAM" id="MobiDB-lite"/>
    </source>
</evidence>